<sequence>MMMDTGGGIWSILTIVGPLLLIAVLAWVVMSNRRSRSAEQRTEQATRANYERQERADKASEVH</sequence>
<keyword evidence="2" id="KW-0472">Membrane</keyword>
<feature type="compositionally biased region" description="Basic and acidic residues" evidence="1">
    <location>
        <begin position="36"/>
        <end position="63"/>
    </location>
</feature>
<evidence type="ECO:0000256" key="1">
    <source>
        <dbReference type="SAM" id="MobiDB-lite"/>
    </source>
</evidence>
<keyword evidence="2" id="KW-0812">Transmembrane</keyword>
<dbReference type="EMBL" id="JBHUFC010000003">
    <property type="protein sequence ID" value="MFD1787972.1"/>
    <property type="molecule type" value="Genomic_DNA"/>
</dbReference>
<evidence type="ECO:0000313" key="4">
    <source>
        <dbReference type="Proteomes" id="UP001597283"/>
    </source>
</evidence>
<comment type="caution">
    <text evidence="3">The sequence shown here is derived from an EMBL/GenBank/DDBJ whole genome shotgun (WGS) entry which is preliminary data.</text>
</comment>
<protein>
    <submittedName>
        <fullName evidence="3">Uncharacterized protein</fullName>
    </submittedName>
</protein>
<name>A0ABW4NDA6_9SPHN</name>
<reference evidence="4" key="1">
    <citation type="journal article" date="2019" name="Int. J. Syst. Evol. Microbiol.">
        <title>The Global Catalogue of Microorganisms (GCM) 10K type strain sequencing project: providing services to taxonomists for standard genome sequencing and annotation.</title>
        <authorList>
            <consortium name="The Broad Institute Genomics Platform"/>
            <consortium name="The Broad Institute Genome Sequencing Center for Infectious Disease"/>
            <person name="Wu L."/>
            <person name="Ma J."/>
        </authorList>
    </citation>
    <scope>NUCLEOTIDE SEQUENCE [LARGE SCALE GENOMIC DNA]</scope>
    <source>
        <strain evidence="4">Q85</strain>
    </source>
</reference>
<accession>A0ABW4NDA6</accession>
<feature type="transmembrane region" description="Helical" evidence="2">
    <location>
        <begin position="6"/>
        <end position="30"/>
    </location>
</feature>
<proteinExistence type="predicted"/>
<keyword evidence="2" id="KW-1133">Transmembrane helix</keyword>
<evidence type="ECO:0000256" key="2">
    <source>
        <dbReference type="SAM" id="Phobius"/>
    </source>
</evidence>
<dbReference type="RefSeq" id="WP_380940328.1">
    <property type="nucleotide sequence ID" value="NZ_JBHUFC010000003.1"/>
</dbReference>
<gene>
    <name evidence="3" type="ORF">ACFSC3_10335</name>
</gene>
<organism evidence="3 4">
    <name type="scientific">Sphingomonas floccifaciens</name>
    <dbReference type="NCBI Taxonomy" id="1844115"/>
    <lineage>
        <taxon>Bacteria</taxon>
        <taxon>Pseudomonadati</taxon>
        <taxon>Pseudomonadota</taxon>
        <taxon>Alphaproteobacteria</taxon>
        <taxon>Sphingomonadales</taxon>
        <taxon>Sphingomonadaceae</taxon>
        <taxon>Sphingomonas</taxon>
    </lineage>
</organism>
<feature type="region of interest" description="Disordered" evidence="1">
    <location>
        <begin position="33"/>
        <end position="63"/>
    </location>
</feature>
<keyword evidence="4" id="KW-1185">Reference proteome</keyword>
<evidence type="ECO:0000313" key="3">
    <source>
        <dbReference type="EMBL" id="MFD1787972.1"/>
    </source>
</evidence>
<dbReference type="Proteomes" id="UP001597283">
    <property type="component" value="Unassembled WGS sequence"/>
</dbReference>